<proteinExistence type="predicted"/>
<comment type="caution">
    <text evidence="1">The sequence shown here is derived from an EMBL/GenBank/DDBJ whole genome shotgun (WGS) entry which is preliminary data.</text>
</comment>
<protein>
    <submittedName>
        <fullName evidence="1">Uncharacterized protein</fullName>
    </submittedName>
</protein>
<sequence length="93" mass="10016">MQAAEELLRLVNSGQVRRAAARSALVDRASEHGVRPGADRVVEVVAPLRDLLPGRGLRRGSPVTVARATSLVIAFLAVRRGQGCGVWSSVYRR</sequence>
<evidence type="ECO:0000313" key="1">
    <source>
        <dbReference type="EMBL" id="GII24848.1"/>
    </source>
</evidence>
<gene>
    <name evidence="1" type="ORF">Pme01_44450</name>
</gene>
<reference evidence="1" key="1">
    <citation type="submission" date="2021-01" db="EMBL/GenBank/DDBJ databases">
        <title>Whole genome shotgun sequence of Planosporangium mesophilum NBRC 109066.</title>
        <authorList>
            <person name="Komaki H."/>
            <person name="Tamura T."/>
        </authorList>
    </citation>
    <scope>NUCLEOTIDE SEQUENCE</scope>
    <source>
        <strain evidence="1">NBRC 109066</strain>
    </source>
</reference>
<accession>A0A8J3TDL6</accession>
<evidence type="ECO:0000313" key="2">
    <source>
        <dbReference type="Proteomes" id="UP000599074"/>
    </source>
</evidence>
<organism evidence="1 2">
    <name type="scientific">Planosporangium mesophilum</name>
    <dbReference type="NCBI Taxonomy" id="689768"/>
    <lineage>
        <taxon>Bacteria</taxon>
        <taxon>Bacillati</taxon>
        <taxon>Actinomycetota</taxon>
        <taxon>Actinomycetes</taxon>
        <taxon>Micromonosporales</taxon>
        <taxon>Micromonosporaceae</taxon>
        <taxon>Planosporangium</taxon>
    </lineage>
</organism>
<dbReference type="EMBL" id="BOON01000043">
    <property type="protein sequence ID" value="GII24848.1"/>
    <property type="molecule type" value="Genomic_DNA"/>
</dbReference>
<name>A0A8J3TDL6_9ACTN</name>
<keyword evidence="2" id="KW-1185">Reference proteome</keyword>
<dbReference type="AlphaFoldDB" id="A0A8J3TDL6"/>
<dbReference type="Proteomes" id="UP000599074">
    <property type="component" value="Unassembled WGS sequence"/>
</dbReference>